<gene>
    <name evidence="3" type="primary">20348535</name>
    <name evidence="2" type="ORF">GGTG_08077</name>
</gene>
<dbReference type="HOGENOM" id="CLU_038085_0_0_1"/>
<evidence type="ECO:0000313" key="2">
    <source>
        <dbReference type="EMBL" id="EJT74234.1"/>
    </source>
</evidence>
<dbReference type="VEuPathDB" id="FungiDB:GGTG_08077"/>
<name>J3P3J1_GAET3</name>
<evidence type="ECO:0008006" key="5">
    <source>
        <dbReference type="Google" id="ProtNLM"/>
    </source>
</evidence>
<dbReference type="CDD" id="cd07361">
    <property type="entry name" value="MEMO_like"/>
    <property type="match status" value="1"/>
</dbReference>
<dbReference type="EnsemblFungi" id="EJT74234">
    <property type="protein sequence ID" value="EJT74234"/>
    <property type="gene ID" value="GGTG_08077"/>
</dbReference>
<dbReference type="eggNOG" id="KOG3086">
    <property type="taxonomic scope" value="Eukaryota"/>
</dbReference>
<dbReference type="OrthoDB" id="417112at2759"/>
<dbReference type="STRING" id="644352.J3P3J1"/>
<dbReference type="PANTHER" id="PTHR11060:SF0">
    <property type="entry name" value="PROTEIN MEMO1"/>
    <property type="match status" value="1"/>
</dbReference>
<dbReference type="Proteomes" id="UP000006039">
    <property type="component" value="Unassembled WGS sequence"/>
</dbReference>
<evidence type="ECO:0000313" key="4">
    <source>
        <dbReference type="Proteomes" id="UP000006039"/>
    </source>
</evidence>
<protein>
    <recommendedName>
        <fullName evidence="5">DUF52 domain-containing protein</fullName>
    </recommendedName>
</protein>
<dbReference type="EMBL" id="GL385398">
    <property type="protein sequence ID" value="EJT74234.1"/>
    <property type="molecule type" value="Genomic_DNA"/>
</dbReference>
<comment type="similarity">
    <text evidence="1">Belongs to the MEMO1 family.</text>
</comment>
<reference evidence="2" key="2">
    <citation type="submission" date="2010-07" db="EMBL/GenBank/DDBJ databases">
        <authorList>
            <consortium name="The Broad Institute Genome Sequencing Platform"/>
            <consortium name="Broad Institute Genome Sequencing Center for Infectious Disease"/>
            <person name="Ma L.-J."/>
            <person name="Dead R."/>
            <person name="Young S."/>
            <person name="Zeng Q."/>
            <person name="Koehrsen M."/>
            <person name="Alvarado L."/>
            <person name="Berlin A."/>
            <person name="Chapman S.B."/>
            <person name="Chen Z."/>
            <person name="Freedman E."/>
            <person name="Gellesch M."/>
            <person name="Goldberg J."/>
            <person name="Griggs A."/>
            <person name="Gujja S."/>
            <person name="Heilman E.R."/>
            <person name="Heiman D."/>
            <person name="Hepburn T."/>
            <person name="Howarth C."/>
            <person name="Jen D."/>
            <person name="Larson L."/>
            <person name="Mehta T."/>
            <person name="Neiman D."/>
            <person name="Pearson M."/>
            <person name="Roberts A."/>
            <person name="Saif S."/>
            <person name="Shea T."/>
            <person name="Shenoy N."/>
            <person name="Sisk P."/>
            <person name="Stolte C."/>
            <person name="Sykes S."/>
            <person name="Walk T."/>
            <person name="White J."/>
            <person name="Yandava C."/>
            <person name="Haas B."/>
            <person name="Nusbaum C."/>
            <person name="Birren B."/>
        </authorList>
    </citation>
    <scope>NUCLEOTIDE SEQUENCE</scope>
    <source>
        <strain evidence="2">R3-111a-1</strain>
    </source>
</reference>
<dbReference type="Gene3D" id="3.40.830.10">
    <property type="entry name" value="LigB-like"/>
    <property type="match status" value="1"/>
</dbReference>
<organism evidence="2">
    <name type="scientific">Gaeumannomyces tritici (strain R3-111a-1)</name>
    <name type="common">Wheat and barley take-all root rot fungus</name>
    <name type="synonym">Gaeumannomyces graminis var. tritici</name>
    <dbReference type="NCBI Taxonomy" id="644352"/>
    <lineage>
        <taxon>Eukaryota</taxon>
        <taxon>Fungi</taxon>
        <taxon>Dikarya</taxon>
        <taxon>Ascomycota</taxon>
        <taxon>Pezizomycotina</taxon>
        <taxon>Sordariomycetes</taxon>
        <taxon>Sordariomycetidae</taxon>
        <taxon>Magnaporthales</taxon>
        <taxon>Magnaporthaceae</taxon>
        <taxon>Gaeumannomyces</taxon>
    </lineage>
</organism>
<dbReference type="InterPro" id="IPR002737">
    <property type="entry name" value="MEMO1_fam"/>
</dbReference>
<dbReference type="GeneID" id="20348535"/>
<keyword evidence="4" id="KW-1185">Reference proteome</keyword>
<dbReference type="RefSeq" id="XP_009224178.1">
    <property type="nucleotide sequence ID" value="XM_009225914.1"/>
</dbReference>
<proteinExistence type="inferred from homology"/>
<dbReference type="FunCoup" id="J3P3J1">
    <property type="interactions" value="504"/>
</dbReference>
<dbReference type="AlphaFoldDB" id="J3P3J1"/>
<evidence type="ECO:0000313" key="3">
    <source>
        <dbReference type="EnsemblFungi" id="EJT74234"/>
    </source>
</evidence>
<dbReference type="HAMAP" id="MF_00055">
    <property type="entry name" value="MEMO1"/>
    <property type="match status" value="1"/>
</dbReference>
<reference evidence="4" key="1">
    <citation type="submission" date="2010-07" db="EMBL/GenBank/DDBJ databases">
        <title>The genome sequence of Gaeumannomyces graminis var. tritici strain R3-111a-1.</title>
        <authorList>
            <consortium name="The Broad Institute Genome Sequencing Platform"/>
            <person name="Ma L.-J."/>
            <person name="Dead R."/>
            <person name="Young S."/>
            <person name="Zeng Q."/>
            <person name="Koehrsen M."/>
            <person name="Alvarado L."/>
            <person name="Berlin A."/>
            <person name="Chapman S.B."/>
            <person name="Chen Z."/>
            <person name="Freedman E."/>
            <person name="Gellesch M."/>
            <person name="Goldberg J."/>
            <person name="Griggs A."/>
            <person name="Gujja S."/>
            <person name="Heilman E.R."/>
            <person name="Heiman D."/>
            <person name="Hepburn T."/>
            <person name="Howarth C."/>
            <person name="Jen D."/>
            <person name="Larson L."/>
            <person name="Mehta T."/>
            <person name="Neiman D."/>
            <person name="Pearson M."/>
            <person name="Roberts A."/>
            <person name="Saif S."/>
            <person name="Shea T."/>
            <person name="Shenoy N."/>
            <person name="Sisk P."/>
            <person name="Stolte C."/>
            <person name="Sykes S."/>
            <person name="Walk T."/>
            <person name="White J."/>
            <person name="Yandava C."/>
            <person name="Haas B."/>
            <person name="Nusbaum C."/>
            <person name="Birren B."/>
        </authorList>
    </citation>
    <scope>NUCLEOTIDE SEQUENCE [LARGE SCALE GENOMIC DNA]</scope>
    <source>
        <strain evidence="4">R3-111a-1</strain>
    </source>
</reference>
<dbReference type="NCBIfam" id="TIGR04336">
    <property type="entry name" value="AmmeMemoSam_B"/>
    <property type="match status" value="1"/>
</dbReference>
<evidence type="ECO:0000256" key="1">
    <source>
        <dbReference type="ARBA" id="ARBA00006315"/>
    </source>
</evidence>
<dbReference type="Pfam" id="PF01875">
    <property type="entry name" value="Memo"/>
    <property type="match status" value="1"/>
</dbReference>
<reference evidence="3" key="5">
    <citation type="submission" date="2018-04" db="UniProtKB">
        <authorList>
            <consortium name="EnsemblFungi"/>
        </authorList>
    </citation>
    <scope>IDENTIFICATION</scope>
    <source>
        <strain evidence="3">R3-111a-1</strain>
    </source>
</reference>
<dbReference type="PANTHER" id="PTHR11060">
    <property type="entry name" value="PROTEIN MEMO1"/>
    <property type="match status" value="1"/>
</dbReference>
<reference evidence="2" key="3">
    <citation type="submission" date="2010-09" db="EMBL/GenBank/DDBJ databases">
        <title>Annotation of Gaeumannomyces graminis var. tritici R3-111a-1.</title>
        <authorList>
            <consortium name="The Broad Institute Genome Sequencing Platform"/>
            <person name="Ma L.-J."/>
            <person name="Dead R."/>
            <person name="Young S.K."/>
            <person name="Zeng Q."/>
            <person name="Gargeya S."/>
            <person name="Fitzgerald M."/>
            <person name="Haas B."/>
            <person name="Abouelleil A."/>
            <person name="Alvarado L."/>
            <person name="Arachchi H.M."/>
            <person name="Berlin A."/>
            <person name="Brown A."/>
            <person name="Chapman S.B."/>
            <person name="Chen Z."/>
            <person name="Dunbar C."/>
            <person name="Freedman E."/>
            <person name="Gearin G."/>
            <person name="Gellesch M."/>
            <person name="Goldberg J."/>
            <person name="Griggs A."/>
            <person name="Gujja S."/>
            <person name="Heiman D."/>
            <person name="Howarth C."/>
            <person name="Larson L."/>
            <person name="Lui A."/>
            <person name="MacDonald P.J.P."/>
            <person name="Mehta T."/>
            <person name="Montmayeur A."/>
            <person name="Murphy C."/>
            <person name="Neiman D."/>
            <person name="Pearson M."/>
            <person name="Priest M."/>
            <person name="Roberts A."/>
            <person name="Saif S."/>
            <person name="Shea T."/>
            <person name="Shenoy N."/>
            <person name="Sisk P."/>
            <person name="Stolte C."/>
            <person name="Sykes S."/>
            <person name="Yandava C."/>
            <person name="Wortman J."/>
            <person name="Nusbaum C."/>
            <person name="Birren B."/>
        </authorList>
    </citation>
    <scope>NUCLEOTIDE SEQUENCE</scope>
    <source>
        <strain evidence="2">R3-111a-1</strain>
    </source>
</reference>
<reference evidence="3" key="4">
    <citation type="journal article" date="2015" name="G3 (Bethesda)">
        <title>Genome sequences of three phytopathogenic species of the Magnaporthaceae family of fungi.</title>
        <authorList>
            <person name="Okagaki L.H."/>
            <person name="Nunes C.C."/>
            <person name="Sailsbery J."/>
            <person name="Clay B."/>
            <person name="Brown D."/>
            <person name="John T."/>
            <person name="Oh Y."/>
            <person name="Young N."/>
            <person name="Fitzgerald M."/>
            <person name="Haas B.J."/>
            <person name="Zeng Q."/>
            <person name="Young S."/>
            <person name="Adiconis X."/>
            <person name="Fan L."/>
            <person name="Levin J.Z."/>
            <person name="Mitchell T.K."/>
            <person name="Okubara P.A."/>
            <person name="Farman M.L."/>
            <person name="Kohn L.M."/>
            <person name="Birren B."/>
            <person name="Ma L.-J."/>
            <person name="Dean R.A."/>
        </authorList>
    </citation>
    <scope>NUCLEOTIDE SEQUENCE</scope>
    <source>
        <strain evidence="3">R3-111a-1</strain>
    </source>
</reference>
<sequence length="332" mass="35822">MSGVRTASHAGDWYTAEPDGLEHDLDRYLDAVPEQINDSDLPVKGARVIIAPHAGYSYSGPCAAWAYKALDLGAAKRVFILGPSHTYYLSGAALTTYAAYATPLGDLRVDVDTVAALRATGRFSDVPRQRDEDEHSLEMHLPYLAKRLAQTFGPQDTPAAWPPVVPIVVGDNGREAERALGELLVPYLRDRDSAFIVSSDFCHWGSRFSYTAYTPDGTEAGVRSLTRRDAAPDLPVPIHESISALDHMAMGAIESGSHDAFFDNLKATGNTVCGRHPIGVVMAGLEALRKEKAESSGLKGDGVFTFVKYDRSSLVNGLRDSSVSYGSAYAII</sequence>
<accession>J3P3J1</accession>